<proteinExistence type="inferred from homology"/>
<feature type="domain" description="Glycoside hydrolase family 3 N-terminal" evidence="9">
    <location>
        <begin position="60"/>
        <end position="382"/>
    </location>
</feature>
<gene>
    <name evidence="11" type="ORF">GCM10008959_04190</name>
</gene>
<dbReference type="Gene3D" id="3.40.50.1700">
    <property type="entry name" value="Glycoside hydrolase family 3 C-terminal domain"/>
    <property type="match status" value="1"/>
</dbReference>
<dbReference type="PRINTS" id="PR00133">
    <property type="entry name" value="GLHYDRLASE3"/>
</dbReference>
<accession>A0ABQ2RP62</accession>
<evidence type="ECO:0000256" key="2">
    <source>
        <dbReference type="ARBA" id="ARBA00005336"/>
    </source>
</evidence>
<dbReference type="EC" id="3.2.1.21" evidence="3"/>
<dbReference type="Proteomes" id="UP000634308">
    <property type="component" value="Unassembled WGS sequence"/>
</dbReference>
<protein>
    <recommendedName>
        <fullName evidence="3">beta-glucosidase</fullName>
        <ecNumber evidence="3">3.2.1.21</ecNumber>
    </recommendedName>
</protein>
<dbReference type="SUPFAM" id="SSF51445">
    <property type="entry name" value="(Trans)glycosidases"/>
    <property type="match status" value="1"/>
</dbReference>
<dbReference type="PANTHER" id="PTHR30620">
    <property type="entry name" value="PERIPLASMIC BETA-GLUCOSIDASE-RELATED"/>
    <property type="match status" value="1"/>
</dbReference>
<evidence type="ECO:0000256" key="3">
    <source>
        <dbReference type="ARBA" id="ARBA00012744"/>
    </source>
</evidence>
<dbReference type="InterPro" id="IPR036881">
    <property type="entry name" value="Glyco_hydro_3_C_sf"/>
</dbReference>
<name>A0ABQ2RP62_9DEIO</name>
<dbReference type="Pfam" id="PF01915">
    <property type="entry name" value="Glyco_hydro_3_C"/>
    <property type="match status" value="1"/>
</dbReference>
<feature type="signal peptide" evidence="8">
    <location>
        <begin position="1"/>
        <end position="26"/>
    </location>
</feature>
<evidence type="ECO:0000313" key="11">
    <source>
        <dbReference type="EMBL" id="GGR46352.1"/>
    </source>
</evidence>
<dbReference type="InterPro" id="IPR001764">
    <property type="entry name" value="Glyco_hydro_3_N"/>
</dbReference>
<dbReference type="PROSITE" id="PS00775">
    <property type="entry name" value="GLYCOSYL_HYDROL_F3"/>
    <property type="match status" value="1"/>
</dbReference>
<dbReference type="InterPro" id="IPR017853">
    <property type="entry name" value="GH"/>
</dbReference>
<evidence type="ECO:0000256" key="6">
    <source>
        <dbReference type="ARBA" id="ARBA00023295"/>
    </source>
</evidence>
<dbReference type="InterPro" id="IPR036962">
    <property type="entry name" value="Glyco_hydro_3_N_sf"/>
</dbReference>
<comment type="catalytic activity">
    <reaction evidence="1">
        <text>Hydrolysis of terminal, non-reducing beta-D-glucosyl residues with release of beta-D-glucose.</text>
        <dbReference type="EC" id="3.2.1.21"/>
    </reaction>
</comment>
<keyword evidence="4 8" id="KW-0732">Signal</keyword>
<dbReference type="Pfam" id="PF00933">
    <property type="entry name" value="Glyco_hydro_3"/>
    <property type="match status" value="1"/>
</dbReference>
<keyword evidence="5 7" id="KW-0378">Hydrolase</keyword>
<evidence type="ECO:0000259" key="10">
    <source>
        <dbReference type="Pfam" id="PF01915"/>
    </source>
</evidence>
<evidence type="ECO:0000256" key="5">
    <source>
        <dbReference type="ARBA" id="ARBA00022801"/>
    </source>
</evidence>
<dbReference type="SUPFAM" id="SSF52279">
    <property type="entry name" value="Beta-D-glucan exohydrolase, C-terminal domain"/>
    <property type="match status" value="1"/>
</dbReference>
<evidence type="ECO:0000313" key="12">
    <source>
        <dbReference type="Proteomes" id="UP000634308"/>
    </source>
</evidence>
<comment type="similarity">
    <text evidence="2 7">Belongs to the glycosyl hydrolase 3 family.</text>
</comment>
<keyword evidence="6 7" id="KW-0326">Glycosidase</keyword>
<evidence type="ECO:0000256" key="4">
    <source>
        <dbReference type="ARBA" id="ARBA00022729"/>
    </source>
</evidence>
<keyword evidence="12" id="KW-1185">Reference proteome</keyword>
<evidence type="ECO:0000256" key="7">
    <source>
        <dbReference type="RuleBase" id="RU361161"/>
    </source>
</evidence>
<dbReference type="EMBL" id="BMQM01000002">
    <property type="protein sequence ID" value="GGR46352.1"/>
    <property type="molecule type" value="Genomic_DNA"/>
</dbReference>
<feature type="domain" description="Glycoside hydrolase family 3 C-terminal" evidence="10">
    <location>
        <begin position="420"/>
        <end position="619"/>
    </location>
</feature>
<dbReference type="InterPro" id="IPR051915">
    <property type="entry name" value="Cellulose_Degrad_GH3"/>
</dbReference>
<dbReference type="PANTHER" id="PTHR30620:SF16">
    <property type="entry name" value="LYSOSOMAL BETA GLUCOSIDASE"/>
    <property type="match status" value="1"/>
</dbReference>
<dbReference type="RefSeq" id="WP_189063336.1">
    <property type="nucleotide sequence ID" value="NZ_BMQM01000002.1"/>
</dbReference>
<reference evidence="12" key="1">
    <citation type="journal article" date="2019" name="Int. J. Syst. Evol. Microbiol.">
        <title>The Global Catalogue of Microorganisms (GCM) 10K type strain sequencing project: providing services to taxonomists for standard genome sequencing and annotation.</title>
        <authorList>
            <consortium name="The Broad Institute Genomics Platform"/>
            <consortium name="The Broad Institute Genome Sequencing Center for Infectious Disease"/>
            <person name="Wu L."/>
            <person name="Ma J."/>
        </authorList>
    </citation>
    <scope>NUCLEOTIDE SEQUENCE [LARGE SCALE GENOMIC DNA]</scope>
    <source>
        <strain evidence="12">JCM 31404</strain>
    </source>
</reference>
<sequence>MIRKSVLLPTACLLSTAALLLGTALAATPFTTGAPAANAPYRNAALPVDARVNDLLLHMTLDEKIGQMTQAERAAVRDLDDMAVFGIGSVLSGGGSGPADNTPQGWAAMVDAFQAAALRSRLGIPMLYGTDAVHGHNNVPGATLFPHNIGLGAAGDPDLARRIGRATAEEMTGTGVRWNFSPCLCVARDVRWGRTYESFGETPALPVALSTIIDGYQGAGGLAQPGAVLATAKHYLGDGGTTFGSSATDTYLLDQGDTRLSEAELRRVHLPPFRAAVARNVGSVMVSFSGWNGTKLHADRYLLTDVLKKELGFTGFVVSDWAGVDQIPGGYPAAVRAAINAGIDMVMVPNDYVRFVDTLSAEVRAGRVPMSRIDDAVTRILRQKFRLGLFERPMTDASFQRTFGSAGHRALAREAVQKSLVLLRNDGVLPLRPGARVFVAGQSADDVGRQSGGWTLTWQGQNGPVPGGTSLLAGLREVGEEAGGTVTYARAAQPGQARDADVGLVVVGETPYAEGKGDRASLALNAEDTANIRTVCADGPCVVVTVSGRPLILPGTPMNALVAAWLPGSEGAGVADVLYGRAPFTGRLPVSWPRRDDQLPLNADTRPYDPLFPAGFGLTIRP</sequence>
<evidence type="ECO:0000256" key="1">
    <source>
        <dbReference type="ARBA" id="ARBA00000448"/>
    </source>
</evidence>
<dbReference type="InterPro" id="IPR002772">
    <property type="entry name" value="Glyco_hydro_3_C"/>
</dbReference>
<feature type="chain" id="PRO_5045480505" description="beta-glucosidase" evidence="8">
    <location>
        <begin position="27"/>
        <end position="622"/>
    </location>
</feature>
<comment type="caution">
    <text evidence="11">The sequence shown here is derived from an EMBL/GenBank/DDBJ whole genome shotgun (WGS) entry which is preliminary data.</text>
</comment>
<dbReference type="InterPro" id="IPR019800">
    <property type="entry name" value="Glyco_hydro_3_AS"/>
</dbReference>
<evidence type="ECO:0000259" key="9">
    <source>
        <dbReference type="Pfam" id="PF00933"/>
    </source>
</evidence>
<evidence type="ECO:0000256" key="8">
    <source>
        <dbReference type="SAM" id="SignalP"/>
    </source>
</evidence>
<dbReference type="Gene3D" id="3.20.20.300">
    <property type="entry name" value="Glycoside hydrolase, family 3, N-terminal domain"/>
    <property type="match status" value="1"/>
</dbReference>
<organism evidence="11 12">
    <name type="scientific">Deinococcus seoulensis</name>
    <dbReference type="NCBI Taxonomy" id="1837379"/>
    <lineage>
        <taxon>Bacteria</taxon>
        <taxon>Thermotogati</taxon>
        <taxon>Deinococcota</taxon>
        <taxon>Deinococci</taxon>
        <taxon>Deinococcales</taxon>
        <taxon>Deinococcaceae</taxon>
        <taxon>Deinococcus</taxon>
    </lineage>
</organism>